<protein>
    <recommendedName>
        <fullName evidence="2">Urease accessory protein UreH-like transmembrane domain-containing protein</fullName>
    </recommendedName>
</protein>
<dbReference type="InterPro" id="IPR039447">
    <property type="entry name" value="UreH-like_TM_dom"/>
</dbReference>
<dbReference type="EMBL" id="SLZY01000002">
    <property type="protein sequence ID" value="TCS73249.1"/>
    <property type="molecule type" value="Genomic_DNA"/>
</dbReference>
<name>A0A4R3JXM1_9PROT</name>
<feature type="transmembrane region" description="Helical" evidence="1">
    <location>
        <begin position="78"/>
        <end position="96"/>
    </location>
</feature>
<evidence type="ECO:0000313" key="4">
    <source>
        <dbReference type="Proteomes" id="UP000295135"/>
    </source>
</evidence>
<dbReference type="Pfam" id="PF13386">
    <property type="entry name" value="DsbD_2"/>
    <property type="match status" value="1"/>
</dbReference>
<dbReference type="AlphaFoldDB" id="A0A4R3JXM1"/>
<feature type="transmembrane region" description="Helical" evidence="1">
    <location>
        <begin position="12"/>
        <end position="35"/>
    </location>
</feature>
<dbReference type="RefSeq" id="WP_126458284.1">
    <property type="nucleotide sequence ID" value="NZ_AP018721.1"/>
</dbReference>
<feature type="transmembrane region" description="Helical" evidence="1">
    <location>
        <begin position="47"/>
        <end position="72"/>
    </location>
</feature>
<keyword evidence="4" id="KW-1185">Reference proteome</keyword>
<organism evidence="3 4">
    <name type="scientific">Sulfuritortus calidifontis</name>
    <dbReference type="NCBI Taxonomy" id="1914471"/>
    <lineage>
        <taxon>Bacteria</taxon>
        <taxon>Pseudomonadati</taxon>
        <taxon>Pseudomonadota</taxon>
        <taxon>Betaproteobacteria</taxon>
        <taxon>Nitrosomonadales</taxon>
        <taxon>Thiobacillaceae</taxon>
        <taxon>Sulfuritortus</taxon>
    </lineage>
</organism>
<feature type="domain" description="Urease accessory protein UreH-like transmembrane" evidence="2">
    <location>
        <begin position="10"/>
        <end position="201"/>
    </location>
</feature>
<feature type="transmembrane region" description="Helical" evidence="1">
    <location>
        <begin position="148"/>
        <end position="169"/>
    </location>
</feature>
<accession>A0A4R3JXM1</accession>
<evidence type="ECO:0000313" key="3">
    <source>
        <dbReference type="EMBL" id="TCS73249.1"/>
    </source>
</evidence>
<reference evidence="3 4" key="1">
    <citation type="submission" date="2019-03" db="EMBL/GenBank/DDBJ databases">
        <title>Genomic Encyclopedia of Type Strains, Phase IV (KMG-IV): sequencing the most valuable type-strain genomes for metagenomic binning, comparative biology and taxonomic classification.</title>
        <authorList>
            <person name="Goeker M."/>
        </authorList>
    </citation>
    <scope>NUCLEOTIDE SEQUENCE [LARGE SCALE GENOMIC DNA]</scope>
    <source>
        <strain evidence="3 4">DSM 103923</strain>
    </source>
</reference>
<keyword evidence="1" id="KW-0812">Transmembrane</keyword>
<evidence type="ECO:0000259" key="2">
    <source>
        <dbReference type="Pfam" id="PF13386"/>
    </source>
</evidence>
<dbReference type="OrthoDB" id="8559538at2"/>
<keyword evidence="1" id="KW-0472">Membrane</keyword>
<proteinExistence type="predicted"/>
<comment type="caution">
    <text evidence="3">The sequence shown here is derived from an EMBL/GenBank/DDBJ whole genome shotgun (WGS) entry which is preliminary data.</text>
</comment>
<feature type="transmembrane region" description="Helical" evidence="1">
    <location>
        <begin position="181"/>
        <end position="201"/>
    </location>
</feature>
<gene>
    <name evidence="3" type="ORF">EDC61_10217</name>
</gene>
<evidence type="ECO:0000256" key="1">
    <source>
        <dbReference type="SAM" id="Phobius"/>
    </source>
</evidence>
<feature type="transmembrane region" description="Helical" evidence="1">
    <location>
        <begin position="116"/>
        <end position="136"/>
    </location>
</feature>
<keyword evidence="1" id="KW-1133">Transmembrane helix</keyword>
<dbReference type="Proteomes" id="UP000295135">
    <property type="component" value="Unassembled WGS sequence"/>
</dbReference>
<sequence>MPELGELGGIWLLGLSLGLTACTVTCLPFMGTWVLARERGAVWADTFAFLAGRIAAYAGLGLAAGLAGAWLAATLKAGVGHLAIGLASGAAGLWLLAETGHRPCAVQRRAAQLSPFALGFSLSLVPCAPLASLLAFAAQTGSAPAGAAYGLVFGLGAAATPLLLVLPLLGRLGQRLRAERAWLGIWLRRAAGLVLVVLGVYRLRLGF</sequence>